<dbReference type="Proteomes" id="UP000095255">
    <property type="component" value="Unassembled WGS sequence"/>
</dbReference>
<dbReference type="EMBL" id="MJAT01000022">
    <property type="protein sequence ID" value="OEH85372.1"/>
    <property type="molecule type" value="Genomic_DNA"/>
</dbReference>
<keyword evidence="1" id="KW-0812">Transmembrane</keyword>
<dbReference type="AlphaFoldDB" id="A0A1E5L5D4"/>
<feature type="transmembrane region" description="Helical" evidence="1">
    <location>
        <begin position="102"/>
        <end position="131"/>
    </location>
</feature>
<feature type="transmembrane region" description="Helical" evidence="1">
    <location>
        <begin position="151"/>
        <end position="174"/>
    </location>
</feature>
<dbReference type="GO" id="GO:0005886">
    <property type="term" value="C:plasma membrane"/>
    <property type="evidence" value="ECO:0007669"/>
    <property type="project" value="UniProtKB-SubCell"/>
</dbReference>
<evidence type="ECO:0000313" key="3">
    <source>
        <dbReference type="Proteomes" id="UP000095255"/>
    </source>
</evidence>
<feature type="transmembrane region" description="Helical" evidence="1">
    <location>
        <begin position="18"/>
        <end position="38"/>
    </location>
</feature>
<sequence length="255" mass="27632">MCNLVYNELYKMVANWKLLIFLLITLVAVAIPSMVMFIPEAHVVFTGQDYPLMILNGLVTMVLPIFIIIMLAEMFTTEYEKGTLKNTLIQPVSRIQVVVGKLLAVVSIVGFLLLVALIAGYGFGIAVFGWGEGIAIGGNLLTSSQGIIATVTSYVVSLIPLTVFAVFIAVLCIILSSGTAALGISIGLFLAMNIAGQLVEKLSPYLINTHFNLYIFVMEEALRVQLVQSIVALVVYGVVSSLLVAILFKKKEIIL</sequence>
<dbReference type="GO" id="GO:0140359">
    <property type="term" value="F:ABC-type transporter activity"/>
    <property type="evidence" value="ECO:0007669"/>
    <property type="project" value="InterPro"/>
</dbReference>
<name>A0A1E5L5D4_9FIRM</name>
<gene>
    <name evidence="2" type="ORF">BHU72_04585</name>
</gene>
<proteinExistence type="predicted"/>
<dbReference type="Pfam" id="PF12730">
    <property type="entry name" value="ABC2_membrane_4"/>
    <property type="match status" value="1"/>
</dbReference>
<dbReference type="PANTHER" id="PTHR37305:SF1">
    <property type="entry name" value="MEMBRANE PROTEIN"/>
    <property type="match status" value="1"/>
</dbReference>
<dbReference type="RefSeq" id="WP_069702198.1">
    <property type="nucleotide sequence ID" value="NZ_MJAT01000022.1"/>
</dbReference>
<reference evidence="2 3" key="1">
    <citation type="submission" date="2016-09" db="EMBL/GenBank/DDBJ databases">
        <title>Desulfuribacillus arsenicus sp. nov., an obligately anaerobic, dissimilatory arsenic- and antimonate-reducing bacterium isolated from anoxic sediments.</title>
        <authorList>
            <person name="Abin C.A."/>
            <person name="Hollibaugh J.T."/>
        </authorList>
    </citation>
    <scope>NUCLEOTIDE SEQUENCE [LARGE SCALE GENOMIC DNA]</scope>
    <source>
        <strain evidence="2 3">MLFW-2</strain>
    </source>
</reference>
<dbReference type="PANTHER" id="PTHR37305">
    <property type="entry name" value="INTEGRAL MEMBRANE PROTEIN-RELATED"/>
    <property type="match status" value="1"/>
</dbReference>
<feature type="transmembrane region" description="Helical" evidence="1">
    <location>
        <begin position="181"/>
        <end position="199"/>
    </location>
</feature>
<evidence type="ECO:0000313" key="2">
    <source>
        <dbReference type="EMBL" id="OEH85372.1"/>
    </source>
</evidence>
<evidence type="ECO:0008006" key="4">
    <source>
        <dbReference type="Google" id="ProtNLM"/>
    </source>
</evidence>
<keyword evidence="1" id="KW-1133">Transmembrane helix</keyword>
<feature type="transmembrane region" description="Helical" evidence="1">
    <location>
        <begin position="50"/>
        <end position="72"/>
    </location>
</feature>
<keyword evidence="1" id="KW-0472">Membrane</keyword>
<protein>
    <recommendedName>
        <fullName evidence="4">ABC transporter permease</fullName>
    </recommendedName>
</protein>
<keyword evidence="3" id="KW-1185">Reference proteome</keyword>
<dbReference type="OrthoDB" id="8613028at2"/>
<feature type="transmembrane region" description="Helical" evidence="1">
    <location>
        <begin position="226"/>
        <end position="248"/>
    </location>
</feature>
<comment type="caution">
    <text evidence="2">The sequence shown here is derived from an EMBL/GenBank/DDBJ whole genome shotgun (WGS) entry which is preliminary data.</text>
</comment>
<accession>A0A1E5L5D4</accession>
<evidence type="ECO:0000256" key="1">
    <source>
        <dbReference type="SAM" id="Phobius"/>
    </source>
</evidence>
<organism evidence="2 3">
    <name type="scientific">Desulfuribacillus stibiiarsenatis</name>
    <dbReference type="NCBI Taxonomy" id="1390249"/>
    <lineage>
        <taxon>Bacteria</taxon>
        <taxon>Bacillati</taxon>
        <taxon>Bacillota</taxon>
        <taxon>Desulfuribacillia</taxon>
        <taxon>Desulfuribacillales</taxon>
        <taxon>Desulfuribacillaceae</taxon>
        <taxon>Desulfuribacillus</taxon>
    </lineage>
</organism>
<dbReference type="STRING" id="1390249.BHU72_04585"/>